<reference evidence="1" key="1">
    <citation type="submission" date="2014-09" db="EMBL/GenBank/DDBJ databases">
        <authorList>
            <person name="Magalhaes I.L.F."/>
            <person name="Oliveira U."/>
            <person name="Santos F.R."/>
            <person name="Vidigal T.H.D.A."/>
            <person name="Brescovit A.D."/>
            <person name="Santos A.J."/>
        </authorList>
    </citation>
    <scope>NUCLEOTIDE SEQUENCE</scope>
    <source>
        <tissue evidence="1">Shoot tissue taken approximately 20 cm above the soil surface</tissue>
    </source>
</reference>
<accession>A0A0A9HEQ4</accession>
<proteinExistence type="predicted"/>
<protein>
    <submittedName>
        <fullName evidence="1">Uncharacterized protein</fullName>
    </submittedName>
</protein>
<reference evidence="1" key="2">
    <citation type="journal article" date="2015" name="Data Brief">
        <title>Shoot transcriptome of the giant reed, Arundo donax.</title>
        <authorList>
            <person name="Barrero R.A."/>
            <person name="Guerrero F.D."/>
            <person name="Moolhuijzen P."/>
            <person name="Goolsby J.A."/>
            <person name="Tidwell J."/>
            <person name="Bellgard S.E."/>
            <person name="Bellgard M.I."/>
        </authorList>
    </citation>
    <scope>NUCLEOTIDE SEQUENCE</scope>
    <source>
        <tissue evidence="1">Shoot tissue taken approximately 20 cm above the soil surface</tissue>
    </source>
</reference>
<name>A0A0A9HEQ4_ARUDO</name>
<dbReference type="EMBL" id="GBRH01163597">
    <property type="protein sequence ID" value="JAE34299.1"/>
    <property type="molecule type" value="Transcribed_RNA"/>
</dbReference>
<organism evidence="1">
    <name type="scientific">Arundo donax</name>
    <name type="common">Giant reed</name>
    <name type="synonym">Donax arundinaceus</name>
    <dbReference type="NCBI Taxonomy" id="35708"/>
    <lineage>
        <taxon>Eukaryota</taxon>
        <taxon>Viridiplantae</taxon>
        <taxon>Streptophyta</taxon>
        <taxon>Embryophyta</taxon>
        <taxon>Tracheophyta</taxon>
        <taxon>Spermatophyta</taxon>
        <taxon>Magnoliopsida</taxon>
        <taxon>Liliopsida</taxon>
        <taxon>Poales</taxon>
        <taxon>Poaceae</taxon>
        <taxon>PACMAD clade</taxon>
        <taxon>Arundinoideae</taxon>
        <taxon>Arundineae</taxon>
        <taxon>Arundo</taxon>
    </lineage>
</organism>
<sequence>MHVGQPSQRNKLC</sequence>
<evidence type="ECO:0000313" key="1">
    <source>
        <dbReference type="EMBL" id="JAE34299.1"/>
    </source>
</evidence>